<accession>A0A9W9P707</accession>
<sequence length="540" mass="60544">MNTLRLLYLSLWAGITWAASFHEPYRPQFHFSPTKNWMNDPNGLLYHDGTYHLFFQHNPYGIQDGNISWGHATSHDLMHWEHQPIALLARGYPQNVTEMIFTGSAVADTNNTSGLGVDGKIPLIAIYTSAYQYAQDLPSGKSVKANQQSQSLAYSLDDGKTWSYYDALNPIIETPAAPYEDQWQNFRDPFAFWHDETQKWILVTALSDIHKLMIWTSDNLIDWTVASEFGPVNAVGGVWECPNLFPLPFKADKTGSKWVLVVGLNPGGPPGTVGSGTQYFIGDFNGTAFVPDADSAYPGNETANWMDWGPDWYAATAWNGLPEDDHVQLGWMNNWQYGSKIPTNPWRGAMAFPRHLSLKQDGEKAILLQWPHQNITELRGKERFRRSWSSLRNGVQDLGPQERLLDIELAFADQGKTTSGTSEAGIIVRATSDLKTQTRIGYDFDKKLMFVDRTKSGITDIDKTFPTIYHAPLTPDEHGIIKLRILLDWAGVEVFGGEGESTLTAQIFPFANATHVQVFSKDGSTDDVSLKISELTSIWS</sequence>
<evidence type="ECO:0000256" key="6">
    <source>
        <dbReference type="SAM" id="SignalP"/>
    </source>
</evidence>
<evidence type="ECO:0000313" key="10">
    <source>
        <dbReference type="Proteomes" id="UP001150941"/>
    </source>
</evidence>
<evidence type="ECO:0000313" key="9">
    <source>
        <dbReference type="EMBL" id="KAJ5238800.1"/>
    </source>
</evidence>
<dbReference type="GeneID" id="83200019"/>
<dbReference type="InterPro" id="IPR001362">
    <property type="entry name" value="Glyco_hydro_32"/>
</dbReference>
<dbReference type="SUPFAM" id="SSF75005">
    <property type="entry name" value="Arabinanase/levansucrase/invertase"/>
    <property type="match status" value="1"/>
</dbReference>
<evidence type="ECO:0000256" key="5">
    <source>
        <dbReference type="RuleBase" id="RU362110"/>
    </source>
</evidence>
<dbReference type="PANTHER" id="PTHR42800:SF1">
    <property type="entry name" value="EXOINULINASE INUD (AFU_ORTHOLOGUE AFUA_5G00480)"/>
    <property type="match status" value="1"/>
</dbReference>
<keyword evidence="4 5" id="KW-0326">Glycosidase</keyword>
<keyword evidence="2 6" id="KW-0732">Signal</keyword>
<evidence type="ECO:0000256" key="1">
    <source>
        <dbReference type="ARBA" id="ARBA00009902"/>
    </source>
</evidence>
<dbReference type="Proteomes" id="UP001150941">
    <property type="component" value="Unassembled WGS sequence"/>
</dbReference>
<dbReference type="Gene3D" id="2.115.10.20">
    <property type="entry name" value="Glycosyl hydrolase domain, family 43"/>
    <property type="match status" value="1"/>
</dbReference>
<comment type="similarity">
    <text evidence="1 5">Belongs to the glycosyl hydrolase 32 family.</text>
</comment>
<evidence type="ECO:0000259" key="8">
    <source>
        <dbReference type="Pfam" id="PF08244"/>
    </source>
</evidence>
<evidence type="ECO:0000259" key="7">
    <source>
        <dbReference type="Pfam" id="PF00251"/>
    </source>
</evidence>
<reference evidence="9" key="1">
    <citation type="submission" date="2022-11" db="EMBL/GenBank/DDBJ databases">
        <authorList>
            <person name="Petersen C."/>
        </authorList>
    </citation>
    <scope>NUCLEOTIDE SEQUENCE</scope>
    <source>
        <strain evidence="9">IBT 19713</strain>
    </source>
</reference>
<feature type="domain" description="Glycosyl hydrolase family 32 N-terminal" evidence="7">
    <location>
        <begin position="30"/>
        <end position="371"/>
    </location>
</feature>
<dbReference type="InterPro" id="IPR013320">
    <property type="entry name" value="ConA-like_dom_sf"/>
</dbReference>
<feature type="domain" description="Glycosyl hydrolase family 32 C-terminal" evidence="8">
    <location>
        <begin position="375"/>
        <end position="533"/>
    </location>
</feature>
<organism evidence="9 10">
    <name type="scientific">Penicillium chermesinum</name>
    <dbReference type="NCBI Taxonomy" id="63820"/>
    <lineage>
        <taxon>Eukaryota</taxon>
        <taxon>Fungi</taxon>
        <taxon>Dikarya</taxon>
        <taxon>Ascomycota</taxon>
        <taxon>Pezizomycotina</taxon>
        <taxon>Eurotiomycetes</taxon>
        <taxon>Eurotiomycetidae</taxon>
        <taxon>Eurotiales</taxon>
        <taxon>Aspergillaceae</taxon>
        <taxon>Penicillium</taxon>
    </lineage>
</organism>
<gene>
    <name evidence="9" type="ORF">N7468_003419</name>
</gene>
<dbReference type="InterPro" id="IPR018053">
    <property type="entry name" value="Glyco_hydro_32_AS"/>
</dbReference>
<name>A0A9W9P707_9EURO</name>
<dbReference type="Gene3D" id="2.60.120.560">
    <property type="entry name" value="Exo-inulinase, domain 1"/>
    <property type="match status" value="1"/>
</dbReference>
<proteinExistence type="inferred from homology"/>
<protein>
    <submittedName>
        <fullName evidence="9">Extracellular exo-inulinase inuE</fullName>
    </submittedName>
</protein>
<evidence type="ECO:0000256" key="2">
    <source>
        <dbReference type="ARBA" id="ARBA00022729"/>
    </source>
</evidence>
<dbReference type="OrthoDB" id="202537at2759"/>
<feature type="signal peptide" evidence="6">
    <location>
        <begin position="1"/>
        <end position="18"/>
    </location>
</feature>
<feature type="chain" id="PRO_5040845654" evidence="6">
    <location>
        <begin position="19"/>
        <end position="540"/>
    </location>
</feature>
<dbReference type="Pfam" id="PF08244">
    <property type="entry name" value="Glyco_hydro_32C"/>
    <property type="match status" value="1"/>
</dbReference>
<dbReference type="RefSeq" id="XP_058331719.1">
    <property type="nucleotide sequence ID" value="XM_058472716.1"/>
</dbReference>
<dbReference type="InterPro" id="IPR023296">
    <property type="entry name" value="Glyco_hydro_beta-prop_sf"/>
</dbReference>
<dbReference type="PROSITE" id="PS00609">
    <property type="entry name" value="GLYCOSYL_HYDROL_F32"/>
    <property type="match status" value="1"/>
</dbReference>
<keyword evidence="10" id="KW-1185">Reference proteome</keyword>
<dbReference type="Pfam" id="PF00251">
    <property type="entry name" value="Glyco_hydro_32N"/>
    <property type="match status" value="1"/>
</dbReference>
<dbReference type="GO" id="GO:0004575">
    <property type="term" value="F:sucrose alpha-glucosidase activity"/>
    <property type="evidence" value="ECO:0007669"/>
    <property type="project" value="TreeGrafter"/>
</dbReference>
<dbReference type="SUPFAM" id="SSF49899">
    <property type="entry name" value="Concanavalin A-like lectins/glucanases"/>
    <property type="match status" value="1"/>
</dbReference>
<evidence type="ECO:0000256" key="4">
    <source>
        <dbReference type="ARBA" id="ARBA00023295"/>
    </source>
</evidence>
<dbReference type="PANTHER" id="PTHR42800">
    <property type="entry name" value="EXOINULINASE INUD (AFU_ORTHOLOGUE AFUA_5G00480)"/>
    <property type="match status" value="1"/>
</dbReference>
<evidence type="ECO:0000256" key="3">
    <source>
        <dbReference type="ARBA" id="ARBA00022801"/>
    </source>
</evidence>
<reference evidence="9" key="2">
    <citation type="journal article" date="2023" name="IMA Fungus">
        <title>Comparative genomic study of the Penicillium genus elucidates a diverse pangenome and 15 lateral gene transfer events.</title>
        <authorList>
            <person name="Petersen C."/>
            <person name="Sorensen T."/>
            <person name="Nielsen M.R."/>
            <person name="Sondergaard T.E."/>
            <person name="Sorensen J.L."/>
            <person name="Fitzpatrick D.A."/>
            <person name="Frisvad J.C."/>
            <person name="Nielsen K.L."/>
        </authorList>
    </citation>
    <scope>NUCLEOTIDE SEQUENCE</scope>
    <source>
        <strain evidence="9">IBT 19713</strain>
    </source>
</reference>
<comment type="caution">
    <text evidence="9">The sequence shown here is derived from an EMBL/GenBank/DDBJ whole genome shotgun (WGS) entry which is preliminary data.</text>
</comment>
<dbReference type="EMBL" id="JAPQKS010000003">
    <property type="protein sequence ID" value="KAJ5238800.1"/>
    <property type="molecule type" value="Genomic_DNA"/>
</dbReference>
<dbReference type="CDD" id="cd18622">
    <property type="entry name" value="GH32_Inu-like"/>
    <property type="match status" value="1"/>
</dbReference>
<dbReference type="InterPro" id="IPR013189">
    <property type="entry name" value="Glyco_hydro_32_C"/>
</dbReference>
<dbReference type="SMART" id="SM00640">
    <property type="entry name" value="Glyco_32"/>
    <property type="match status" value="1"/>
</dbReference>
<dbReference type="AlphaFoldDB" id="A0A9W9P707"/>
<dbReference type="GO" id="GO:0005987">
    <property type="term" value="P:sucrose catabolic process"/>
    <property type="evidence" value="ECO:0007669"/>
    <property type="project" value="TreeGrafter"/>
</dbReference>
<dbReference type="GO" id="GO:0005737">
    <property type="term" value="C:cytoplasm"/>
    <property type="evidence" value="ECO:0007669"/>
    <property type="project" value="TreeGrafter"/>
</dbReference>
<dbReference type="InterPro" id="IPR013148">
    <property type="entry name" value="Glyco_hydro_32_N"/>
</dbReference>
<keyword evidence="3 5" id="KW-0378">Hydrolase</keyword>